<gene>
    <name evidence="4" type="ORF">CANINC_002405</name>
</gene>
<evidence type="ECO:0000256" key="1">
    <source>
        <dbReference type="ARBA" id="ARBA00038211"/>
    </source>
</evidence>
<dbReference type="Gene3D" id="3.30.200.20">
    <property type="entry name" value="Phosphorylase Kinase, domain 1"/>
    <property type="match status" value="1"/>
</dbReference>
<evidence type="ECO:0000256" key="2">
    <source>
        <dbReference type="SAM" id="MobiDB-lite"/>
    </source>
</evidence>
<dbReference type="PANTHER" id="PTHR22603:SF93">
    <property type="entry name" value="RE24176P"/>
    <property type="match status" value="1"/>
</dbReference>
<dbReference type="AlphaFoldDB" id="A0A4T0X172"/>
<evidence type="ECO:0000259" key="3">
    <source>
        <dbReference type="Pfam" id="PF04428"/>
    </source>
</evidence>
<sequence>MEKTQNIHFSKRNTAKHAPSGPSSPLLVPCRHHHIASPTISANVPSSNNTNSSPSSSSGITANPSSLPRSRSASRTRSFSRPRKLSNEKASLSPRLMAKSNSAASIHLLHTHSQSHSHPYNINSVINNANVDSNFLGDLILNVNLDNSLPLDYFKQDILSLVKALRIPKWRKIDKVNYKLIHLNRISGAMTNCVYKLTYSNYYPLLLRIYGDSENIIDRDSELLTLIRLSRKNIGPKLLGCFNNGRFEEFLNNSVTLNKHQIRDQKISRMIARRMKEFHHGVELTQSEINAGPKAWLIIHKWIDVIDKIIAKEKPSIKDQKDVFFVTWDNYKKLVLKYENWLYKIYGDCDNLKKSLKFCHNDTQYGNLLFYSKSDALSMVDEDETLIDDSEISNLSLNNPDPLSVRSTSATNINSKLPLITDSNFQFDTRLTVIDFEYAGQNLPAYDITNHFSEWMYDYHDPLYSYRTNESKYPSVEERINFLNQYVNYIPGSTTPHFNPIVTTNNQRPTLKSSHSVVSIKLAELPSKVVNLYNETIYWRSASSILWSLWAIISRGRISSSPKSPIPTSNQPIFENGPNGETYKITTIANSSTSTSSSDNSQSDSDSDEEFLKPTLDDEFNHLKYTQGKNGIFIGDLIQFEIITLNEIDKDLHKNIKYLDTNLLPITSKDNS</sequence>
<feature type="domain" description="Choline kinase N-terminal" evidence="3">
    <location>
        <begin position="142"/>
        <end position="174"/>
    </location>
</feature>
<comment type="caution">
    <text evidence="4">The sequence shown here is derived from an EMBL/GenBank/DDBJ whole genome shotgun (WGS) entry which is preliminary data.</text>
</comment>
<dbReference type="Pfam" id="PF04428">
    <property type="entry name" value="Choline_kin_N"/>
    <property type="match status" value="1"/>
</dbReference>
<feature type="region of interest" description="Disordered" evidence="2">
    <location>
        <begin position="560"/>
        <end position="579"/>
    </location>
</feature>
<dbReference type="Proteomes" id="UP000307173">
    <property type="component" value="Unassembled WGS sequence"/>
</dbReference>
<evidence type="ECO:0000313" key="5">
    <source>
        <dbReference type="Proteomes" id="UP000307173"/>
    </source>
</evidence>
<dbReference type="OrthoDB" id="10267235at2759"/>
<feature type="region of interest" description="Disordered" evidence="2">
    <location>
        <begin position="1"/>
        <end position="96"/>
    </location>
</feature>
<dbReference type="InterPro" id="IPR011009">
    <property type="entry name" value="Kinase-like_dom_sf"/>
</dbReference>
<organism evidence="4 5">
    <name type="scientific">Pichia inconspicua</name>
    <dbReference type="NCBI Taxonomy" id="52247"/>
    <lineage>
        <taxon>Eukaryota</taxon>
        <taxon>Fungi</taxon>
        <taxon>Dikarya</taxon>
        <taxon>Ascomycota</taxon>
        <taxon>Saccharomycotina</taxon>
        <taxon>Pichiomycetes</taxon>
        <taxon>Pichiales</taxon>
        <taxon>Pichiaceae</taxon>
        <taxon>Pichia</taxon>
    </lineage>
</organism>
<dbReference type="GO" id="GO:0004305">
    <property type="term" value="F:ethanolamine kinase activity"/>
    <property type="evidence" value="ECO:0007669"/>
    <property type="project" value="TreeGrafter"/>
</dbReference>
<dbReference type="GO" id="GO:0006646">
    <property type="term" value="P:phosphatidylethanolamine biosynthetic process"/>
    <property type="evidence" value="ECO:0007669"/>
    <property type="project" value="TreeGrafter"/>
</dbReference>
<dbReference type="SUPFAM" id="SSF56112">
    <property type="entry name" value="Protein kinase-like (PK-like)"/>
    <property type="match status" value="1"/>
</dbReference>
<proteinExistence type="inferred from homology"/>
<feature type="compositionally biased region" description="Low complexity" evidence="2">
    <location>
        <begin position="590"/>
        <end position="604"/>
    </location>
</feature>
<comment type="similarity">
    <text evidence="1">Belongs to the choline/ethanolamine kinase family.</text>
</comment>
<feature type="region of interest" description="Disordered" evidence="2">
    <location>
        <begin position="590"/>
        <end position="611"/>
    </location>
</feature>
<reference evidence="4 5" key="1">
    <citation type="journal article" date="2019" name="Front. Genet.">
        <title>Whole-Genome Sequencing of the Opportunistic Yeast Pathogen Candida inconspicua Uncovers Its Hybrid Origin.</title>
        <authorList>
            <person name="Mixao V."/>
            <person name="Hansen A.P."/>
            <person name="Saus E."/>
            <person name="Boekhout T."/>
            <person name="Lass-Florl C."/>
            <person name="Gabaldon T."/>
        </authorList>
    </citation>
    <scope>NUCLEOTIDE SEQUENCE [LARGE SCALE GENOMIC DNA]</scope>
    <source>
        <strain evidence="4 5">CBS 180</strain>
    </source>
</reference>
<feature type="compositionally biased region" description="Basic residues" evidence="2">
    <location>
        <begin position="72"/>
        <end position="84"/>
    </location>
</feature>
<dbReference type="Pfam" id="PF01633">
    <property type="entry name" value="Choline_kinase"/>
    <property type="match status" value="1"/>
</dbReference>
<dbReference type="GO" id="GO:0004103">
    <property type="term" value="F:choline kinase activity"/>
    <property type="evidence" value="ECO:0007669"/>
    <property type="project" value="TreeGrafter"/>
</dbReference>
<dbReference type="EMBL" id="SELW01000391">
    <property type="protein sequence ID" value="TID28532.1"/>
    <property type="molecule type" value="Genomic_DNA"/>
</dbReference>
<protein>
    <recommendedName>
        <fullName evidence="3">Choline kinase N-terminal domain-containing protein</fullName>
    </recommendedName>
</protein>
<dbReference type="InterPro" id="IPR007521">
    <property type="entry name" value="Choline_kin_N"/>
</dbReference>
<dbReference type="STRING" id="52247.A0A4T0X172"/>
<feature type="compositionally biased region" description="Low complexity" evidence="2">
    <location>
        <begin position="41"/>
        <end position="71"/>
    </location>
</feature>
<name>A0A4T0X172_9ASCO</name>
<dbReference type="GO" id="GO:0005737">
    <property type="term" value="C:cytoplasm"/>
    <property type="evidence" value="ECO:0007669"/>
    <property type="project" value="TreeGrafter"/>
</dbReference>
<evidence type="ECO:0000313" key="4">
    <source>
        <dbReference type="EMBL" id="TID28532.1"/>
    </source>
</evidence>
<dbReference type="CDD" id="cd05157">
    <property type="entry name" value="ETNK_euk"/>
    <property type="match status" value="1"/>
</dbReference>
<dbReference type="PANTHER" id="PTHR22603">
    <property type="entry name" value="CHOLINE/ETHANOALAMINE KINASE"/>
    <property type="match status" value="1"/>
</dbReference>
<dbReference type="Gene3D" id="3.90.1200.10">
    <property type="match status" value="1"/>
</dbReference>
<feature type="compositionally biased region" description="Low complexity" evidence="2">
    <location>
        <begin position="560"/>
        <end position="569"/>
    </location>
</feature>
<keyword evidence="5" id="KW-1185">Reference proteome</keyword>
<accession>A0A4T0X172</accession>